<evidence type="ECO:0000256" key="3">
    <source>
        <dbReference type="ARBA" id="ARBA00022857"/>
    </source>
</evidence>
<evidence type="ECO:0000256" key="2">
    <source>
        <dbReference type="ARBA" id="ARBA00022490"/>
    </source>
</evidence>
<dbReference type="InterPro" id="IPR002347">
    <property type="entry name" value="SDR_fam"/>
</dbReference>
<sequence>MNSMNLPDKTTPPTVILSGPTRGLGRALFDRLVSQGYHTVGLGRDLGRIAAVASSAPEQVQLVEVDLGADSDVLTTALAAVHRILSTNSSGPLAFISNASIIEPIGRATELTCSGLDRAMRINCLAPLIVANSLTKTAQAQGRPLLVLDVSSGAACRPIRGWQAYCTSKAAYKMGLDVLAAENSHLQVIHFDPGVMDTSMQELIRAQQAADMPEVEVFRAYREEGKLKAPLAVATELIQVIEKHMS</sequence>
<keyword evidence="2" id="KW-0963">Cytoplasm</keyword>
<gene>
    <name evidence="5" type="ORF">ACFQ4M_05905</name>
</gene>
<evidence type="ECO:0000313" key="5">
    <source>
        <dbReference type="EMBL" id="MFD1263112.1"/>
    </source>
</evidence>
<reference evidence="6" key="1">
    <citation type="journal article" date="2019" name="Int. J. Syst. Evol. Microbiol.">
        <title>The Global Catalogue of Microorganisms (GCM) 10K type strain sequencing project: providing services to taxonomists for standard genome sequencing and annotation.</title>
        <authorList>
            <consortium name="The Broad Institute Genomics Platform"/>
            <consortium name="The Broad Institute Genome Sequencing Center for Infectious Disease"/>
            <person name="Wu L."/>
            <person name="Ma J."/>
        </authorList>
    </citation>
    <scope>NUCLEOTIDE SEQUENCE [LARGE SCALE GENOMIC DNA]</scope>
    <source>
        <strain evidence="6">CCUG 48884</strain>
    </source>
</reference>
<dbReference type="Pfam" id="PF00106">
    <property type="entry name" value="adh_short"/>
    <property type="match status" value="1"/>
</dbReference>
<keyword evidence="3" id="KW-0521">NADP</keyword>
<keyword evidence="4" id="KW-0560">Oxidoreductase</keyword>
<dbReference type="Gene3D" id="3.40.50.720">
    <property type="entry name" value="NAD(P)-binding Rossmann-like Domain"/>
    <property type="match status" value="1"/>
</dbReference>
<accession>A0ABW3WBV8</accession>
<protein>
    <submittedName>
        <fullName evidence="5">SDR family NAD(P)-dependent oxidoreductase</fullName>
    </submittedName>
</protein>
<dbReference type="EMBL" id="JBHTMC010000010">
    <property type="protein sequence ID" value="MFD1263112.1"/>
    <property type="molecule type" value="Genomic_DNA"/>
</dbReference>
<dbReference type="RefSeq" id="WP_277834034.1">
    <property type="nucleotide sequence ID" value="NZ_JARQZE010000010.1"/>
</dbReference>
<organism evidence="5 6">
    <name type="scientific">Thauera mechernichensis</name>
    <dbReference type="NCBI Taxonomy" id="82788"/>
    <lineage>
        <taxon>Bacteria</taxon>
        <taxon>Pseudomonadati</taxon>
        <taxon>Pseudomonadota</taxon>
        <taxon>Betaproteobacteria</taxon>
        <taxon>Rhodocyclales</taxon>
        <taxon>Zoogloeaceae</taxon>
        <taxon>Thauera</taxon>
    </lineage>
</organism>
<comment type="subcellular location">
    <subcellularLocation>
        <location evidence="1">Cytoplasm</location>
    </subcellularLocation>
</comment>
<evidence type="ECO:0000256" key="4">
    <source>
        <dbReference type="ARBA" id="ARBA00023002"/>
    </source>
</evidence>
<dbReference type="PANTHER" id="PTHR44085">
    <property type="entry name" value="SEPIAPTERIN REDUCTASE"/>
    <property type="match status" value="1"/>
</dbReference>
<evidence type="ECO:0000256" key="1">
    <source>
        <dbReference type="ARBA" id="ARBA00004496"/>
    </source>
</evidence>
<keyword evidence="6" id="KW-1185">Reference proteome</keyword>
<dbReference type="InterPro" id="IPR036291">
    <property type="entry name" value="NAD(P)-bd_dom_sf"/>
</dbReference>
<dbReference type="InterPro" id="IPR051721">
    <property type="entry name" value="Biopterin_syn/organic_redct"/>
</dbReference>
<dbReference type="SUPFAM" id="SSF51735">
    <property type="entry name" value="NAD(P)-binding Rossmann-fold domains"/>
    <property type="match status" value="1"/>
</dbReference>
<dbReference type="Proteomes" id="UP001597158">
    <property type="component" value="Unassembled WGS sequence"/>
</dbReference>
<name>A0ABW3WBV8_9RHOO</name>
<comment type="caution">
    <text evidence="5">The sequence shown here is derived from an EMBL/GenBank/DDBJ whole genome shotgun (WGS) entry which is preliminary data.</text>
</comment>
<proteinExistence type="predicted"/>
<dbReference type="PANTHER" id="PTHR44085:SF2">
    <property type="entry name" value="SEPIAPTERIN REDUCTASE"/>
    <property type="match status" value="1"/>
</dbReference>
<evidence type="ECO:0000313" key="6">
    <source>
        <dbReference type="Proteomes" id="UP001597158"/>
    </source>
</evidence>